<keyword evidence="3" id="KW-1185">Reference proteome</keyword>
<organism evidence="2 3">
    <name type="scientific">Araneus ventricosus</name>
    <name type="common">Orbweaver spider</name>
    <name type="synonym">Epeira ventricosa</name>
    <dbReference type="NCBI Taxonomy" id="182803"/>
    <lineage>
        <taxon>Eukaryota</taxon>
        <taxon>Metazoa</taxon>
        <taxon>Ecdysozoa</taxon>
        <taxon>Arthropoda</taxon>
        <taxon>Chelicerata</taxon>
        <taxon>Arachnida</taxon>
        <taxon>Araneae</taxon>
        <taxon>Araneomorphae</taxon>
        <taxon>Entelegynae</taxon>
        <taxon>Araneoidea</taxon>
        <taxon>Araneidae</taxon>
        <taxon>Araneus</taxon>
    </lineage>
</organism>
<dbReference type="Proteomes" id="UP000499080">
    <property type="component" value="Unassembled WGS sequence"/>
</dbReference>
<dbReference type="AlphaFoldDB" id="A0A4Y2KJK1"/>
<gene>
    <name evidence="2" type="ORF">AVEN_89527_1</name>
</gene>
<reference evidence="2 3" key="1">
    <citation type="journal article" date="2019" name="Sci. Rep.">
        <title>Orb-weaving spider Araneus ventricosus genome elucidates the spidroin gene catalogue.</title>
        <authorList>
            <person name="Kono N."/>
            <person name="Nakamura H."/>
            <person name="Ohtoshi R."/>
            <person name="Moran D.A.P."/>
            <person name="Shinohara A."/>
            <person name="Yoshida Y."/>
            <person name="Fujiwara M."/>
            <person name="Mori M."/>
            <person name="Tomita M."/>
            <person name="Arakawa K."/>
        </authorList>
    </citation>
    <scope>NUCLEOTIDE SEQUENCE [LARGE SCALE GENOMIC DNA]</scope>
</reference>
<dbReference type="EMBL" id="BGPR01004712">
    <property type="protein sequence ID" value="GBN02561.1"/>
    <property type="molecule type" value="Genomic_DNA"/>
</dbReference>
<protein>
    <submittedName>
        <fullName evidence="2">Uncharacterized protein</fullName>
    </submittedName>
</protein>
<proteinExistence type="predicted"/>
<comment type="caution">
    <text evidence="2">The sequence shown here is derived from an EMBL/GenBank/DDBJ whole genome shotgun (WGS) entry which is preliminary data.</text>
</comment>
<name>A0A4Y2KJK1_ARAVE</name>
<feature type="region of interest" description="Disordered" evidence="1">
    <location>
        <begin position="14"/>
        <end position="47"/>
    </location>
</feature>
<evidence type="ECO:0000313" key="3">
    <source>
        <dbReference type="Proteomes" id="UP000499080"/>
    </source>
</evidence>
<evidence type="ECO:0000313" key="2">
    <source>
        <dbReference type="EMBL" id="GBN02561.1"/>
    </source>
</evidence>
<evidence type="ECO:0000256" key="1">
    <source>
        <dbReference type="SAM" id="MobiDB-lite"/>
    </source>
</evidence>
<sequence>MDHAIQHLIPNAGSLQGHLPSPHSHWKSIQSFNPGDHPKAFKFSRPPIKLESSQIMRPRARADRHPPWKNIVFFNPDFFPSQELHVNPEDPSIPQS</sequence>
<accession>A0A4Y2KJK1</accession>